<dbReference type="InterPro" id="IPR036322">
    <property type="entry name" value="WD40_repeat_dom_sf"/>
</dbReference>
<dbReference type="InterPro" id="IPR015943">
    <property type="entry name" value="WD40/YVTN_repeat-like_dom_sf"/>
</dbReference>
<dbReference type="Pfam" id="PF17034">
    <property type="entry name" value="zinc_ribbon_16"/>
    <property type="match status" value="1"/>
</dbReference>
<dbReference type="PANTHER" id="PTHR16453:SF9">
    <property type="entry name" value="GATOR COMPLEX PROTEIN MIOS"/>
    <property type="match status" value="1"/>
</dbReference>
<evidence type="ECO:0000256" key="2">
    <source>
        <dbReference type="ARBA" id="ARBA00022574"/>
    </source>
</evidence>
<organism evidence="6 7">
    <name type="scientific">Dendroctonus ponderosae</name>
    <name type="common">Mountain pine beetle</name>
    <dbReference type="NCBI Taxonomy" id="77166"/>
    <lineage>
        <taxon>Eukaryota</taxon>
        <taxon>Metazoa</taxon>
        <taxon>Ecdysozoa</taxon>
        <taxon>Arthropoda</taxon>
        <taxon>Hexapoda</taxon>
        <taxon>Insecta</taxon>
        <taxon>Pterygota</taxon>
        <taxon>Neoptera</taxon>
        <taxon>Endopterygota</taxon>
        <taxon>Coleoptera</taxon>
        <taxon>Polyphaga</taxon>
        <taxon>Cucujiformia</taxon>
        <taxon>Curculionidae</taxon>
        <taxon>Scolytinae</taxon>
        <taxon>Dendroctonus</taxon>
    </lineage>
</organism>
<dbReference type="GO" id="GO:1904263">
    <property type="term" value="P:positive regulation of TORC1 signaling"/>
    <property type="evidence" value="ECO:0007669"/>
    <property type="project" value="TreeGrafter"/>
</dbReference>
<dbReference type="Gene3D" id="2.130.10.10">
    <property type="entry name" value="YVTN repeat-like/Quinoprotein amine dehydrogenase"/>
    <property type="match status" value="1"/>
</dbReference>
<dbReference type="KEGG" id="dpa:109535124"/>
<comment type="similarity">
    <text evidence="1">Belongs to the WD repeat mio family.</text>
</comment>
<keyword evidence="3" id="KW-0677">Repeat</keyword>
<evidence type="ECO:0000313" key="7">
    <source>
        <dbReference type="Proteomes" id="UP000019118"/>
    </source>
</evidence>
<dbReference type="Pfam" id="PF21720">
    <property type="entry name" value="MIOS_WD40"/>
    <property type="match status" value="1"/>
</dbReference>
<evidence type="ECO:0000259" key="5">
    <source>
        <dbReference type="Pfam" id="PF21719"/>
    </source>
</evidence>
<dbReference type="InterPro" id="IPR037593">
    <property type="entry name" value="MIOS/Sea4"/>
</dbReference>
<dbReference type="AlphaFoldDB" id="A0AAR5P5Y0"/>
<sequence>MTSKLEVLWSPIRDRFIIWGGDTITSHQLVPKKEGGPTVGSYNVSKTHTTELICTANNQHQVKCLDIYPLSQGDEIVALGGSGGKITVTYMAKLASEGSGLPKKEFNAKCPRPCTSVHFNPVDCQLVAVGLEKYKPDNSIMIFDITQVCAKRDPIVGFMGSNGVAESTKPVWEFGMSEHCQNLSWFHNNSKILATGMNMKFIRLYDIRDLNRVVSSTVTKAALGVCTNPKDDKYLASYFENQIYVWDTRNIEKPIQILPQAKPVLKVGWCPTKSNLLTTLQRDNGYVSLYDIQYPTIGNEDVEPTVMERTINLKSTYPLASFSWHPHDENRIMTCSGSNALGKIELRDHSVYDRITLNLTPYFQLIWSHGKKTLKCLDVKHISGCGDISTKIQRRAKAQYGLDDDLYKNAEMVKEDEVLANVWHWLHLSAKLVEDGKVTGPTLNTSFKHPGVLSVINNDHDNFSSEAITVSWTDLGHVNCRGSVKFYVRTDRSMALLLCSWPSNNDISSITTIVEYLEKEGAYSRAAAMAVFNLQVPLAIEVLNRAPVEAGLSYVGIALAGFSNEEDSNWRKFCATALKKIADPYLKALFSFLLSENHNYDCVLKDTKIAVDDRVGFALVFLSDHKLADYLNKLSAELCDKGNLDGLLLTGNSPKGLKLLQNYLDDTADIQSTTLIGVRAFPQELDSPNVKNWIENYQELLNQWKYWFERAEFDLMLVKYKNERPTPQVYMSCTYCGKNISAHLRTLKNQQFSRINVAGSSNKLTGCPHCRKPLPRCIICLMTMGTCIAEIKGIKPQSFDNWFTWCQSCRHGGHSRHLTNWFMEHLECPMVGCSCKCYSLDYSTLAN</sequence>
<evidence type="ECO:0008006" key="8">
    <source>
        <dbReference type="Google" id="ProtNLM"/>
    </source>
</evidence>
<feature type="domain" description="GATOR2 complex protein MIO zinc-ribbon like" evidence="4">
    <location>
        <begin position="733"/>
        <end position="838"/>
    </location>
</feature>
<dbReference type="GeneID" id="109535124"/>
<dbReference type="InterPro" id="IPR031488">
    <property type="entry name" value="Zn_ribbon_mio"/>
</dbReference>
<evidence type="ECO:0000259" key="4">
    <source>
        <dbReference type="Pfam" id="PF17034"/>
    </source>
</evidence>
<keyword evidence="2" id="KW-0853">WD repeat</keyword>
<dbReference type="SUPFAM" id="SSF50978">
    <property type="entry name" value="WD40 repeat-like"/>
    <property type="match status" value="1"/>
</dbReference>
<evidence type="ECO:0000313" key="6">
    <source>
        <dbReference type="EnsemblMetazoa" id="XP_019756510.1"/>
    </source>
</evidence>
<keyword evidence="7" id="KW-1185">Reference proteome</keyword>
<dbReference type="InterPro" id="IPR049092">
    <property type="entry name" value="MIOS_a-sol"/>
</dbReference>
<accession>A0AAR5P5Y0</accession>
<dbReference type="RefSeq" id="XP_019756510.1">
    <property type="nucleotide sequence ID" value="XM_019900951.2"/>
</dbReference>
<evidence type="ECO:0000256" key="1">
    <source>
        <dbReference type="ARBA" id="ARBA00009713"/>
    </source>
</evidence>
<dbReference type="Proteomes" id="UP000019118">
    <property type="component" value="Unassembled WGS sequence"/>
</dbReference>
<dbReference type="GO" id="GO:0034198">
    <property type="term" value="P:cellular response to amino acid starvation"/>
    <property type="evidence" value="ECO:0007669"/>
    <property type="project" value="TreeGrafter"/>
</dbReference>
<dbReference type="GO" id="GO:0005737">
    <property type="term" value="C:cytoplasm"/>
    <property type="evidence" value="ECO:0007669"/>
    <property type="project" value="TreeGrafter"/>
</dbReference>
<dbReference type="CDD" id="cd16691">
    <property type="entry name" value="mRING-H2-C3H3C2_Mio"/>
    <property type="match status" value="1"/>
</dbReference>
<proteinExistence type="inferred from homology"/>
<reference evidence="6" key="2">
    <citation type="submission" date="2024-08" db="UniProtKB">
        <authorList>
            <consortium name="EnsemblMetazoa"/>
        </authorList>
    </citation>
    <scope>IDENTIFICATION</scope>
</reference>
<dbReference type="PANTHER" id="PTHR16453">
    <property type="entry name" value="WD40 DOMAIN-CONTAINING PROTEIN MIO FAMILY MEMBER"/>
    <property type="match status" value="1"/>
</dbReference>
<reference evidence="7" key="1">
    <citation type="journal article" date="2013" name="Genome Biol.">
        <title>Draft genome of the mountain pine beetle, Dendroctonus ponderosae Hopkins, a major forest pest.</title>
        <authorList>
            <person name="Keeling C.I."/>
            <person name="Yuen M.M."/>
            <person name="Liao N.Y."/>
            <person name="Docking T.R."/>
            <person name="Chan S.K."/>
            <person name="Taylor G.A."/>
            <person name="Palmquist D.L."/>
            <person name="Jackman S.D."/>
            <person name="Nguyen A."/>
            <person name="Li M."/>
            <person name="Henderson H."/>
            <person name="Janes J.K."/>
            <person name="Zhao Y."/>
            <person name="Pandoh P."/>
            <person name="Moore R."/>
            <person name="Sperling F.A."/>
            <person name="Huber D.P."/>
            <person name="Birol I."/>
            <person name="Jones S.J."/>
            <person name="Bohlmann J."/>
        </authorList>
    </citation>
    <scope>NUCLEOTIDE SEQUENCE</scope>
</reference>
<dbReference type="Pfam" id="PF21719">
    <property type="entry name" value="MIOS_a-sol"/>
    <property type="match status" value="1"/>
</dbReference>
<protein>
    <recommendedName>
        <fullName evidence="8">WD repeat protein mio zinc-ribbon like domain-containing protein</fullName>
    </recommendedName>
</protein>
<feature type="domain" description="MIOS-like alpha-solenoid" evidence="5">
    <location>
        <begin position="392"/>
        <end position="621"/>
    </location>
</feature>
<name>A0AAR5P5Y0_DENPD</name>
<dbReference type="EnsemblMetazoa" id="XM_019900951.1">
    <property type="protein sequence ID" value="XP_019756510.1"/>
    <property type="gene ID" value="LOC109535124"/>
</dbReference>
<dbReference type="CTD" id="33399"/>
<evidence type="ECO:0000256" key="3">
    <source>
        <dbReference type="ARBA" id="ARBA00022737"/>
    </source>
</evidence>